<dbReference type="SUPFAM" id="SSF53448">
    <property type="entry name" value="Nucleotide-diphospho-sugar transferases"/>
    <property type="match status" value="1"/>
</dbReference>
<dbReference type="InterPro" id="IPR029044">
    <property type="entry name" value="Nucleotide-diphossugar_trans"/>
</dbReference>
<dbReference type="Pfam" id="PF00535">
    <property type="entry name" value="Glycos_transf_2"/>
    <property type="match status" value="1"/>
</dbReference>
<keyword evidence="3" id="KW-0808">Transferase</keyword>
<evidence type="ECO:0000313" key="3">
    <source>
        <dbReference type="EMBL" id="RLV49470.1"/>
    </source>
</evidence>
<feature type="transmembrane region" description="Helical" evidence="1">
    <location>
        <begin position="281"/>
        <end position="302"/>
    </location>
</feature>
<dbReference type="InterPro" id="IPR001173">
    <property type="entry name" value="Glyco_trans_2-like"/>
</dbReference>
<proteinExistence type="predicted"/>
<gene>
    <name evidence="3" type="ORF">D9V37_12540</name>
</gene>
<dbReference type="Gene3D" id="3.90.550.10">
    <property type="entry name" value="Spore Coat Polysaccharide Biosynthesis Protein SpsA, Chain A"/>
    <property type="match status" value="1"/>
</dbReference>
<keyword evidence="4" id="KW-1185">Reference proteome</keyword>
<keyword evidence="1" id="KW-0472">Membrane</keyword>
<dbReference type="Proteomes" id="UP000281708">
    <property type="component" value="Unassembled WGS sequence"/>
</dbReference>
<dbReference type="OrthoDB" id="153025at2"/>
<reference evidence="3 4" key="1">
    <citation type="submission" date="2018-10" db="EMBL/GenBank/DDBJ databases">
        <title>Marmoricola sp. 4Q3S-7 whole genome shotgun sequence.</title>
        <authorList>
            <person name="Li F."/>
        </authorList>
    </citation>
    <scope>NUCLEOTIDE SEQUENCE [LARGE SCALE GENOMIC DNA]</scope>
    <source>
        <strain evidence="3 4">4Q3S-7</strain>
    </source>
</reference>
<dbReference type="PANTHER" id="PTHR43685">
    <property type="entry name" value="GLYCOSYLTRANSFERASE"/>
    <property type="match status" value="1"/>
</dbReference>
<evidence type="ECO:0000259" key="2">
    <source>
        <dbReference type="Pfam" id="PF00535"/>
    </source>
</evidence>
<dbReference type="GO" id="GO:0016740">
    <property type="term" value="F:transferase activity"/>
    <property type="evidence" value="ECO:0007669"/>
    <property type="project" value="UniProtKB-KW"/>
</dbReference>
<dbReference type="PANTHER" id="PTHR43685:SF2">
    <property type="entry name" value="GLYCOSYLTRANSFERASE 2-LIKE DOMAIN-CONTAINING PROTEIN"/>
    <property type="match status" value="1"/>
</dbReference>
<keyword evidence="1" id="KW-0812">Transmembrane</keyword>
<keyword evidence="1" id="KW-1133">Transmembrane helix</keyword>
<protein>
    <submittedName>
        <fullName evidence="3">Glycosyltransferase family 2 protein</fullName>
    </submittedName>
</protein>
<comment type="caution">
    <text evidence="3">The sequence shown here is derived from an EMBL/GenBank/DDBJ whole genome shotgun (WGS) entry which is preliminary data.</text>
</comment>
<organism evidence="3 4">
    <name type="scientific">Nocardioides mangrovicus</name>
    <dbReference type="NCBI Taxonomy" id="2478913"/>
    <lineage>
        <taxon>Bacteria</taxon>
        <taxon>Bacillati</taxon>
        <taxon>Actinomycetota</taxon>
        <taxon>Actinomycetes</taxon>
        <taxon>Propionibacteriales</taxon>
        <taxon>Nocardioidaceae</taxon>
        <taxon>Nocardioides</taxon>
    </lineage>
</organism>
<evidence type="ECO:0000313" key="4">
    <source>
        <dbReference type="Proteomes" id="UP000281708"/>
    </source>
</evidence>
<evidence type="ECO:0000256" key="1">
    <source>
        <dbReference type="SAM" id="Phobius"/>
    </source>
</evidence>
<feature type="domain" description="Glycosyltransferase 2-like" evidence="2">
    <location>
        <begin position="7"/>
        <end position="121"/>
    </location>
</feature>
<sequence>MVICCYTFARWADVRLAIASAVSQEPAPERVVVVVDHNPDLLERMLDELLPAYAELGDQVVVVANRHAQGLSGARNTGLELVSSDVVAFLDDDARATTGWLAAHLAAYEDHEVVGVGGRLEPAWDVERPGWFPADFDWVIGCTHSGVPDAGEIRNPIGANMSFRTAELRAAGGFSEELGRVGGAGAGCEETEASLRVTADGGRVWYVPEALVEHRVTRDRGTWAYFRRRCVAEGRSKATVRELSRRPLGTERAYATRVLPRSFARAVGEGLRGRPDGLQRAAAIAAGLGLTSYGYLTAGVAARRRRRKG</sequence>
<dbReference type="InterPro" id="IPR050834">
    <property type="entry name" value="Glycosyltransf_2"/>
</dbReference>
<accession>A0A3L8P230</accession>
<dbReference type="EMBL" id="RDBE01000007">
    <property type="protein sequence ID" value="RLV49470.1"/>
    <property type="molecule type" value="Genomic_DNA"/>
</dbReference>
<name>A0A3L8P230_9ACTN</name>
<dbReference type="AlphaFoldDB" id="A0A3L8P230"/>